<keyword evidence="2" id="KW-1185">Reference proteome</keyword>
<protein>
    <recommendedName>
        <fullName evidence="3">Asp23/Gls24 family envelope stress response protein</fullName>
    </recommendedName>
</protein>
<dbReference type="EMBL" id="JAGTUK010000001">
    <property type="protein sequence ID" value="MBS0023234.1"/>
    <property type="molecule type" value="Genomic_DNA"/>
</dbReference>
<comment type="caution">
    <text evidence="1">The sequence shown here is derived from an EMBL/GenBank/DDBJ whole genome shotgun (WGS) entry which is preliminary data.</text>
</comment>
<name>A0ABS5IJV4_9MICO</name>
<organism evidence="1 2">
    <name type="scientific">Microbacterium paraoxydans</name>
    <dbReference type="NCBI Taxonomy" id="199592"/>
    <lineage>
        <taxon>Bacteria</taxon>
        <taxon>Bacillati</taxon>
        <taxon>Actinomycetota</taxon>
        <taxon>Actinomycetes</taxon>
        <taxon>Micrococcales</taxon>
        <taxon>Microbacteriaceae</taxon>
        <taxon>Microbacterium</taxon>
    </lineage>
</organism>
<gene>
    <name evidence="1" type="ORF">KE274_03855</name>
</gene>
<sequence length="129" mass="13076">MDGEARRELSARIEQALRAQEGVRGVYRSGSLISNLIRAGAAALSGTREGEPIVSVASGPGGVAVEASLGVDAGAASGEVLRDAYAAVDAVLAAHGRERESITLVVAYVQAPRAVEGRGAAEPVGVEPR</sequence>
<evidence type="ECO:0000313" key="2">
    <source>
        <dbReference type="Proteomes" id="UP000678243"/>
    </source>
</evidence>
<dbReference type="Proteomes" id="UP000678243">
    <property type="component" value="Unassembled WGS sequence"/>
</dbReference>
<reference evidence="1 2" key="1">
    <citation type="submission" date="2021-04" db="EMBL/GenBank/DDBJ databases">
        <title>Whole genome analysis of root endophytic bacterium Microbacterium paraoxydans ku-mp colonizing RP-bio226 rice variety.</title>
        <authorList>
            <person name="Ulaganathan K."/>
            <person name="Latha B."/>
        </authorList>
    </citation>
    <scope>NUCLEOTIDE SEQUENCE [LARGE SCALE GENOMIC DNA]</scope>
    <source>
        <strain evidence="2">ku-mp</strain>
    </source>
</reference>
<evidence type="ECO:0000313" key="1">
    <source>
        <dbReference type="EMBL" id="MBS0023234.1"/>
    </source>
</evidence>
<proteinExistence type="predicted"/>
<evidence type="ECO:0008006" key="3">
    <source>
        <dbReference type="Google" id="ProtNLM"/>
    </source>
</evidence>
<accession>A0ABS5IJV4</accession>